<feature type="non-terminal residue" evidence="1">
    <location>
        <position position="1"/>
    </location>
</feature>
<evidence type="ECO:0000313" key="1">
    <source>
        <dbReference type="EMBL" id="JAT92891.1"/>
    </source>
</evidence>
<dbReference type="EMBL" id="GFAC01006297">
    <property type="protein sequence ID" value="JAT92891.1"/>
    <property type="molecule type" value="mRNA"/>
</dbReference>
<sequence>VKIALSNGTHISGVLAGYKQDLETANVYSSLNDLSGLESLGHPLHLPEELRAVYDGFKRSKSLGQDRHRIRRLPPSFLLLTDAAVSYDHSRIKATKVEVNERWARTLLPAYIAKSSGSTGAGGGRGVPSAAGLQKAILQQPCDKIKNAAFLRCSRIGQNKLR</sequence>
<proteinExistence type="evidence at transcript level"/>
<accession>A0A1E1X1G8</accession>
<organism evidence="1">
    <name type="scientific">Amblyomma aureolatum</name>
    <dbReference type="NCBI Taxonomy" id="187763"/>
    <lineage>
        <taxon>Eukaryota</taxon>
        <taxon>Metazoa</taxon>
        <taxon>Ecdysozoa</taxon>
        <taxon>Arthropoda</taxon>
        <taxon>Chelicerata</taxon>
        <taxon>Arachnida</taxon>
        <taxon>Acari</taxon>
        <taxon>Parasitiformes</taxon>
        <taxon>Ixodida</taxon>
        <taxon>Ixodoidea</taxon>
        <taxon>Ixodidae</taxon>
        <taxon>Amblyomminae</taxon>
        <taxon>Amblyomma</taxon>
    </lineage>
</organism>
<name>A0A1E1X1G8_9ACAR</name>
<reference evidence="1" key="1">
    <citation type="journal article" date="2017" name="Front. Cell. Infect. Microbiol.">
        <title>The Distinct Transcriptional Response of the Midgut of Amblyomma sculptum and Amblyomma aureolatum Ticks to Rickettsia rickettsii Correlates to Their Differences in Susceptibility to Infection.</title>
        <authorList>
            <person name="Martins L.A."/>
            <person name="Galletti M.F.B.M."/>
            <person name="Ribeiro J.M."/>
            <person name="Fujita A."/>
            <person name="Costa F.B."/>
            <person name="Labruna M.B."/>
            <person name="Daffre S."/>
            <person name="Fogaca A.C."/>
        </authorList>
    </citation>
    <scope>NUCLEOTIDE SEQUENCE</scope>
</reference>
<protein>
    <submittedName>
        <fullName evidence="1">Uncharacterized protein</fullName>
    </submittedName>
</protein>
<dbReference type="AlphaFoldDB" id="A0A1E1X1G8"/>